<protein>
    <recommendedName>
        <fullName evidence="4">SPOR domain-containing protein</fullName>
    </recommendedName>
</protein>
<accession>A0A143HCJ0</accession>
<gene>
    <name evidence="2" type="ORF">ATY39_08525</name>
</gene>
<sequence length="209" mass="23373">MKFNRGKKREKTHFMMAAVVHGILIGVAGVLLFFFILNAAEKRTIAEEKELPKSSALQKVKNTSSESKFYAMQYGVYSSEQAANDFLAGHPELVNVAIVPAGKQYYLWGGIDHREKNIKKIVNKDSFIKPFALSGASCDEQGLKMLPQMLRADNLSKLNFNSTKKTTVLPMNWNTNVKAVTKGSKELESVKLQLLAHYAAQNDCLNIKF</sequence>
<organism evidence="2 3">
    <name type="scientific">Rummeliibacillus stabekisii</name>
    <dbReference type="NCBI Taxonomy" id="241244"/>
    <lineage>
        <taxon>Bacteria</taxon>
        <taxon>Bacillati</taxon>
        <taxon>Bacillota</taxon>
        <taxon>Bacilli</taxon>
        <taxon>Bacillales</taxon>
        <taxon>Caryophanaceae</taxon>
        <taxon>Rummeliibacillus</taxon>
    </lineage>
</organism>
<dbReference type="AlphaFoldDB" id="A0A143HCJ0"/>
<dbReference type="KEGG" id="rst:ATY39_08525"/>
<name>A0A143HCJ0_9BACL</name>
<dbReference type="RefSeq" id="WP_066788544.1">
    <property type="nucleotide sequence ID" value="NZ_CP014806.1"/>
</dbReference>
<dbReference type="EMBL" id="CP014806">
    <property type="protein sequence ID" value="AMW99497.1"/>
    <property type="molecule type" value="Genomic_DNA"/>
</dbReference>
<keyword evidence="1" id="KW-0812">Transmembrane</keyword>
<feature type="transmembrane region" description="Helical" evidence="1">
    <location>
        <begin position="12"/>
        <end position="37"/>
    </location>
</feature>
<evidence type="ECO:0008006" key="4">
    <source>
        <dbReference type="Google" id="ProtNLM"/>
    </source>
</evidence>
<evidence type="ECO:0000313" key="3">
    <source>
        <dbReference type="Proteomes" id="UP000076021"/>
    </source>
</evidence>
<evidence type="ECO:0000313" key="2">
    <source>
        <dbReference type="EMBL" id="AMW99497.1"/>
    </source>
</evidence>
<dbReference type="OrthoDB" id="2733219at2"/>
<reference evidence="2 3" key="1">
    <citation type="journal article" date="2016" name="Genome Announc.">
        <title>Whole-Genome Sequence of Rummeliibacillus stabekisii Strain PP9 Isolated from Antarctic Soil.</title>
        <authorList>
            <person name="da Mota F.F."/>
            <person name="Vollu R.E."/>
            <person name="Jurelevicius D."/>
            <person name="Seldin L."/>
        </authorList>
    </citation>
    <scope>NUCLEOTIDE SEQUENCE [LARGE SCALE GENOMIC DNA]</scope>
    <source>
        <strain evidence="2 3">PP9</strain>
    </source>
</reference>
<reference evidence="3" key="2">
    <citation type="submission" date="2016-03" db="EMBL/GenBank/DDBJ databases">
        <authorList>
            <person name="Ploux O."/>
        </authorList>
    </citation>
    <scope>NUCLEOTIDE SEQUENCE [LARGE SCALE GENOMIC DNA]</scope>
    <source>
        <strain evidence="3">PP9</strain>
    </source>
</reference>
<keyword evidence="3" id="KW-1185">Reference proteome</keyword>
<keyword evidence="1" id="KW-1133">Transmembrane helix</keyword>
<dbReference type="Proteomes" id="UP000076021">
    <property type="component" value="Chromosome"/>
</dbReference>
<dbReference type="STRING" id="241244.ATY39_08525"/>
<proteinExistence type="predicted"/>
<keyword evidence="1" id="KW-0472">Membrane</keyword>
<evidence type="ECO:0000256" key="1">
    <source>
        <dbReference type="SAM" id="Phobius"/>
    </source>
</evidence>